<dbReference type="InterPro" id="IPR011711">
    <property type="entry name" value="GntR_C"/>
</dbReference>
<dbReference type="EMBL" id="CP124616">
    <property type="protein sequence ID" value="WGW02998.1"/>
    <property type="molecule type" value="Genomic_DNA"/>
</dbReference>
<evidence type="ECO:0000313" key="6">
    <source>
        <dbReference type="Proteomes" id="UP001241605"/>
    </source>
</evidence>
<dbReference type="PANTHER" id="PTHR43537:SF44">
    <property type="entry name" value="GNTR FAMILY REGULATORY PROTEIN"/>
    <property type="match status" value="1"/>
</dbReference>
<dbReference type="PANTHER" id="PTHR43537">
    <property type="entry name" value="TRANSCRIPTIONAL REGULATOR, GNTR FAMILY"/>
    <property type="match status" value="1"/>
</dbReference>
<dbReference type="InterPro" id="IPR000524">
    <property type="entry name" value="Tscrpt_reg_HTH_GntR"/>
</dbReference>
<keyword evidence="6" id="KW-1185">Reference proteome</keyword>
<keyword evidence="1" id="KW-0805">Transcription regulation</keyword>
<dbReference type="SUPFAM" id="SSF48008">
    <property type="entry name" value="GntR ligand-binding domain-like"/>
    <property type="match status" value="1"/>
</dbReference>
<evidence type="ECO:0000259" key="4">
    <source>
        <dbReference type="PROSITE" id="PS50949"/>
    </source>
</evidence>
<keyword evidence="2" id="KW-0238">DNA-binding</keyword>
<dbReference type="SMART" id="SM00345">
    <property type="entry name" value="HTH_GNTR"/>
    <property type="match status" value="1"/>
</dbReference>
<dbReference type="Gene3D" id="1.10.10.10">
    <property type="entry name" value="Winged helix-like DNA-binding domain superfamily/Winged helix DNA-binding domain"/>
    <property type="match status" value="1"/>
</dbReference>
<dbReference type="InterPro" id="IPR008920">
    <property type="entry name" value="TF_FadR/GntR_C"/>
</dbReference>
<evidence type="ECO:0000256" key="2">
    <source>
        <dbReference type="ARBA" id="ARBA00023125"/>
    </source>
</evidence>
<sequence>MQPKVQGGTLVHSTKQALSARILGGEFALGARLPSEARLCEEYGVSRTVIREAIASLRADGLVEPRRGAGVFVVKDTLDSGLPFTDVDYDRVSSVIEVLELRTAIEIESARIAATRRSAAQIERILEAADDVPRRARDGQATAEADFAFHLAIAEATGNPRFVEVLTMLGAAAIPRKALRPATEHRSLDSYLTLIDEEHRQIVDAILDQDPDAAGVAMRRHLEGAQKRYRKLLRRA</sequence>
<feature type="domain" description="HTH gntR-type" evidence="4">
    <location>
        <begin position="8"/>
        <end position="76"/>
    </location>
</feature>
<proteinExistence type="predicted"/>
<keyword evidence="3" id="KW-0804">Transcription</keyword>
<evidence type="ECO:0000256" key="3">
    <source>
        <dbReference type="ARBA" id="ARBA00023163"/>
    </source>
</evidence>
<name>A0ABY8QEX0_9RHOB</name>
<dbReference type="SMART" id="SM00895">
    <property type="entry name" value="FCD"/>
    <property type="match status" value="1"/>
</dbReference>
<accession>A0ABY8QEX0</accession>
<organism evidence="5 6">
    <name type="scientific">Tropicibacter oceani</name>
    <dbReference type="NCBI Taxonomy" id="3058420"/>
    <lineage>
        <taxon>Bacteria</taxon>
        <taxon>Pseudomonadati</taxon>
        <taxon>Pseudomonadota</taxon>
        <taxon>Alphaproteobacteria</taxon>
        <taxon>Rhodobacterales</taxon>
        <taxon>Roseobacteraceae</taxon>
        <taxon>Tropicibacter</taxon>
    </lineage>
</organism>
<dbReference type="PROSITE" id="PS50949">
    <property type="entry name" value="HTH_GNTR"/>
    <property type="match status" value="1"/>
</dbReference>
<protein>
    <submittedName>
        <fullName evidence="5">FadR/GntR family transcriptional regulator</fullName>
    </submittedName>
</protein>
<dbReference type="InterPro" id="IPR036390">
    <property type="entry name" value="WH_DNA-bd_sf"/>
</dbReference>
<evidence type="ECO:0000313" key="5">
    <source>
        <dbReference type="EMBL" id="WGW02998.1"/>
    </source>
</evidence>
<dbReference type="CDD" id="cd07377">
    <property type="entry name" value="WHTH_GntR"/>
    <property type="match status" value="1"/>
</dbReference>
<dbReference type="Gene3D" id="1.20.120.530">
    <property type="entry name" value="GntR ligand-binding domain-like"/>
    <property type="match status" value="1"/>
</dbReference>
<gene>
    <name evidence="5" type="ORF">QF118_13785</name>
</gene>
<dbReference type="Pfam" id="PF07729">
    <property type="entry name" value="FCD"/>
    <property type="match status" value="1"/>
</dbReference>
<dbReference type="InterPro" id="IPR036388">
    <property type="entry name" value="WH-like_DNA-bd_sf"/>
</dbReference>
<dbReference type="SUPFAM" id="SSF46785">
    <property type="entry name" value="Winged helix' DNA-binding domain"/>
    <property type="match status" value="1"/>
</dbReference>
<dbReference type="Pfam" id="PF00392">
    <property type="entry name" value="GntR"/>
    <property type="match status" value="1"/>
</dbReference>
<dbReference type="RefSeq" id="WP_282299626.1">
    <property type="nucleotide sequence ID" value="NZ_CP124616.1"/>
</dbReference>
<reference evidence="5 6" key="1">
    <citation type="submission" date="2023-05" db="EMBL/GenBank/DDBJ databases">
        <title>YMD87, complete Genome.</title>
        <authorList>
            <person name="Zhang J."/>
            <person name="Xu X."/>
        </authorList>
    </citation>
    <scope>NUCLEOTIDE SEQUENCE [LARGE SCALE GENOMIC DNA]</scope>
    <source>
        <strain evidence="5 6">YMD87</strain>
    </source>
</reference>
<dbReference type="PRINTS" id="PR00035">
    <property type="entry name" value="HTHGNTR"/>
</dbReference>
<dbReference type="Proteomes" id="UP001241605">
    <property type="component" value="Chromosome"/>
</dbReference>
<evidence type="ECO:0000256" key="1">
    <source>
        <dbReference type="ARBA" id="ARBA00023015"/>
    </source>
</evidence>